<evidence type="ECO:0000256" key="13">
    <source>
        <dbReference type="ARBA" id="ARBA00023125"/>
    </source>
</evidence>
<dbReference type="InterPro" id="IPR012337">
    <property type="entry name" value="RNaseH-like_sf"/>
</dbReference>
<dbReference type="PANTHER" id="PTHR10133">
    <property type="entry name" value="DNA POLYMERASE I"/>
    <property type="match status" value="1"/>
</dbReference>
<keyword evidence="12 17" id="KW-0239">DNA-directed DNA polymerase</keyword>
<dbReference type="InterPro" id="IPR002421">
    <property type="entry name" value="5-3_exonuclease"/>
</dbReference>
<dbReference type="KEGG" id="swf:E3E12_05930"/>
<evidence type="ECO:0000256" key="14">
    <source>
        <dbReference type="ARBA" id="ARBA00023204"/>
    </source>
</evidence>
<accession>A0A4Y6UAE1</accession>
<dbReference type="SUPFAM" id="SSF56672">
    <property type="entry name" value="DNA/RNA polymerases"/>
    <property type="match status" value="1"/>
</dbReference>
<dbReference type="PRINTS" id="PR00868">
    <property type="entry name" value="DNAPOLI"/>
</dbReference>
<sequence length="984" mass="105412">MTTAAGESQPSTRPLILVDGSGVIFRAFHALPASMTSPDGTPVNAVYGFANALAGLAEDYPGHDIAVVFDAARHTFRNDIYPDYKAHRPPAPDDLVPQFPLVREAAQAFGLQGVELEGWEADDIIATYTRQAVAMGRSCTIMTSDKDLMQLVGPLVRLMDPVRQTPMGEGAVLKKFGVSPDKVVDVQALMGDPSDNVPGVPGIGPKNAALLIGEHGTLEAVLEAAPTMKPSKRRQNLIDHADMARISKKLVTLADNVPVPIPLAAISPAKPDLVARQAWLERMGFASLIRRLNKSSGRKGQGSGAGSTPAQQGQGTLFNPNPTRPGDASGQAVGVVLTPPLPEAGWDNPPTLIESPEVLKTWLEVAQQGGQLAIRVESDPVQPPQQAMAVGIGLARSPGETAYVPLVRLAPQPAKQGEGQAALLEGQPQEAAKAEVPLTSVTMDPAPFMAVLQPVLNDPSTRKIFHDAKTAQTLLASLGAVVINPDLPAVDDVMLMSYAQKAGAHSHDLAELAQRHLQHSLPALEGLTGKGRGRKKPSELVPEVLAPHSAEQADAILRLRPQLATDLLRNRSTTIYEEMERPLIPTLMRMEQAGIAVDKAKLEELSADFTARMGVLEGAIHKVSGPELNVGSPKQLGEVLFDTMALPGGKKTKAGNWSTDSAMLESLLEQPSNLPPGAGQMIQDILAWRQLAKLKSTYTDALLNLMREGRIHTTFHMAATTTGRLSSNDPNLQNIPIRTAEGARLREAFVAPPGRKLVSADYSQIELRLLAHVAGIEPLLDAFARGQDIHARTASEVFGVPLESMDAATRRKAKAINFGIIYGISPFGLARQLGISQGQAKAYIDAYFERYPGIKAYMERTKQEGARTGQVSSPFGRLCHVPGMLARNGTVRAYAERQAINAPLQGGAADIIKRAMVRLDKALPQSGLEGRMILQVHDELLFEVPESQAEALAALAKREMEAVAHLKVKLEVETGIGDSWSEAH</sequence>
<gene>
    <name evidence="17 22" type="primary">polA</name>
    <name evidence="22" type="ORF">E3E12_05930</name>
</gene>
<keyword evidence="11" id="KW-0269">Exonuclease</keyword>
<dbReference type="GO" id="GO:0003677">
    <property type="term" value="F:DNA binding"/>
    <property type="evidence" value="ECO:0007669"/>
    <property type="project" value="UniProtKB-UniRule"/>
</dbReference>
<evidence type="ECO:0000256" key="8">
    <source>
        <dbReference type="ARBA" id="ARBA00022722"/>
    </source>
</evidence>
<keyword evidence="13 17" id="KW-0238">DNA-binding</keyword>
<dbReference type="GO" id="GO:0006302">
    <property type="term" value="P:double-strand break repair"/>
    <property type="evidence" value="ECO:0007669"/>
    <property type="project" value="TreeGrafter"/>
</dbReference>
<dbReference type="FunFam" id="1.10.150.20:FF:000002">
    <property type="entry name" value="DNA polymerase I"/>
    <property type="match status" value="1"/>
</dbReference>
<evidence type="ECO:0000256" key="10">
    <source>
        <dbReference type="ARBA" id="ARBA00022801"/>
    </source>
</evidence>
<dbReference type="PANTHER" id="PTHR10133:SF27">
    <property type="entry name" value="DNA POLYMERASE NU"/>
    <property type="match status" value="1"/>
</dbReference>
<dbReference type="InterPro" id="IPR002562">
    <property type="entry name" value="3'-5'_exonuclease_dom"/>
</dbReference>
<evidence type="ECO:0000256" key="3">
    <source>
        <dbReference type="ARBA" id="ARBA00012417"/>
    </source>
</evidence>
<name>A0A4Y6UAE1_9PROT</name>
<dbReference type="EC" id="2.7.7.7" evidence="3 16"/>
<evidence type="ECO:0000256" key="15">
    <source>
        <dbReference type="ARBA" id="ARBA00049244"/>
    </source>
</evidence>
<dbReference type="Pfam" id="PF01367">
    <property type="entry name" value="5_3_exonuc"/>
    <property type="match status" value="1"/>
</dbReference>
<dbReference type="Pfam" id="PF02739">
    <property type="entry name" value="5_3_exonuc_N"/>
    <property type="match status" value="1"/>
</dbReference>
<dbReference type="Gene3D" id="3.30.420.10">
    <property type="entry name" value="Ribonuclease H-like superfamily/Ribonuclease H"/>
    <property type="match status" value="1"/>
</dbReference>
<dbReference type="CDD" id="cd06140">
    <property type="entry name" value="DNA_polA_I_Bacillus_like_exo"/>
    <property type="match status" value="1"/>
</dbReference>
<dbReference type="GO" id="GO:0003887">
    <property type="term" value="F:DNA-directed DNA polymerase activity"/>
    <property type="evidence" value="ECO:0007669"/>
    <property type="project" value="UniProtKB-UniRule"/>
</dbReference>
<dbReference type="InterPro" id="IPR020046">
    <property type="entry name" value="5-3_exonucl_a-hlix_arch_N"/>
</dbReference>
<evidence type="ECO:0000256" key="7">
    <source>
        <dbReference type="ARBA" id="ARBA00022705"/>
    </source>
</evidence>
<evidence type="ECO:0000256" key="6">
    <source>
        <dbReference type="ARBA" id="ARBA00022695"/>
    </source>
</evidence>
<dbReference type="InterPro" id="IPR008918">
    <property type="entry name" value="HhH2"/>
</dbReference>
<dbReference type="SUPFAM" id="SSF88723">
    <property type="entry name" value="PIN domain-like"/>
    <property type="match status" value="1"/>
</dbReference>
<evidence type="ECO:0000259" key="19">
    <source>
        <dbReference type="SMART" id="SM00474"/>
    </source>
</evidence>
<proteinExistence type="inferred from homology"/>
<evidence type="ECO:0000313" key="22">
    <source>
        <dbReference type="EMBL" id="QDH14433.1"/>
    </source>
</evidence>
<evidence type="ECO:0000259" key="20">
    <source>
        <dbReference type="SMART" id="SM00475"/>
    </source>
</evidence>
<keyword evidence="6 17" id="KW-0548">Nucleotidyltransferase</keyword>
<dbReference type="CDD" id="cd09859">
    <property type="entry name" value="PIN_53EXO"/>
    <property type="match status" value="1"/>
</dbReference>
<feature type="compositionally biased region" description="Polar residues" evidence="18">
    <location>
        <begin position="306"/>
        <end position="321"/>
    </location>
</feature>
<protein>
    <recommendedName>
        <fullName evidence="4 16">DNA polymerase I</fullName>
        <ecNumber evidence="3 16">2.7.7.7</ecNumber>
    </recommendedName>
</protein>
<feature type="domain" description="5'-3' exonuclease" evidence="20">
    <location>
        <begin position="13"/>
        <end position="269"/>
    </location>
</feature>
<dbReference type="InterPro" id="IPR020045">
    <property type="entry name" value="DNA_polI_H3TH"/>
</dbReference>
<feature type="domain" description="DNA-directed DNA polymerase family A palm" evidence="21">
    <location>
        <begin position="742"/>
        <end position="948"/>
    </location>
</feature>
<dbReference type="Pfam" id="PF22619">
    <property type="entry name" value="DNA_polI_exo1"/>
    <property type="match status" value="1"/>
</dbReference>
<comment type="subunit">
    <text evidence="2">Single-chain monomer with multiple functions.</text>
</comment>
<evidence type="ECO:0000256" key="9">
    <source>
        <dbReference type="ARBA" id="ARBA00022763"/>
    </source>
</evidence>
<evidence type="ECO:0000259" key="21">
    <source>
        <dbReference type="SMART" id="SM00482"/>
    </source>
</evidence>
<evidence type="ECO:0000256" key="16">
    <source>
        <dbReference type="NCBIfam" id="TIGR00593"/>
    </source>
</evidence>
<dbReference type="Proteomes" id="UP000318709">
    <property type="component" value="Chromosome"/>
</dbReference>
<dbReference type="InterPro" id="IPR018320">
    <property type="entry name" value="DNA_polymerase_1"/>
</dbReference>
<dbReference type="SMART" id="SM00475">
    <property type="entry name" value="53EXOc"/>
    <property type="match status" value="1"/>
</dbReference>
<evidence type="ECO:0000256" key="5">
    <source>
        <dbReference type="ARBA" id="ARBA00022679"/>
    </source>
</evidence>
<dbReference type="SUPFAM" id="SSF53098">
    <property type="entry name" value="Ribonuclease H-like"/>
    <property type="match status" value="1"/>
</dbReference>
<dbReference type="NCBIfam" id="TIGR00593">
    <property type="entry name" value="pola"/>
    <property type="match status" value="1"/>
</dbReference>
<keyword evidence="9 17" id="KW-0227">DNA damage</keyword>
<keyword evidence="14 17" id="KW-0234">DNA repair</keyword>
<evidence type="ECO:0000256" key="2">
    <source>
        <dbReference type="ARBA" id="ARBA00011541"/>
    </source>
</evidence>
<evidence type="ECO:0000313" key="23">
    <source>
        <dbReference type="Proteomes" id="UP000318709"/>
    </source>
</evidence>
<dbReference type="SUPFAM" id="SSF47807">
    <property type="entry name" value="5' to 3' exonuclease, C-terminal subdomain"/>
    <property type="match status" value="1"/>
</dbReference>
<dbReference type="SMART" id="SM00482">
    <property type="entry name" value="POLAc"/>
    <property type="match status" value="1"/>
</dbReference>
<dbReference type="AlphaFoldDB" id="A0A4Y6UAE1"/>
<dbReference type="FunFam" id="1.20.1060.10:FF:000001">
    <property type="entry name" value="DNA polymerase I"/>
    <property type="match status" value="1"/>
</dbReference>
<evidence type="ECO:0000256" key="17">
    <source>
        <dbReference type="RuleBase" id="RU004460"/>
    </source>
</evidence>
<dbReference type="InterPro" id="IPR029060">
    <property type="entry name" value="PIN-like_dom_sf"/>
</dbReference>
<feature type="region of interest" description="Disordered" evidence="18">
    <location>
        <begin position="294"/>
        <end position="334"/>
    </location>
</feature>
<comment type="catalytic activity">
    <reaction evidence="15 17">
        <text>DNA(n) + a 2'-deoxyribonucleoside 5'-triphosphate = DNA(n+1) + diphosphate</text>
        <dbReference type="Rhea" id="RHEA:22508"/>
        <dbReference type="Rhea" id="RHEA-COMP:17339"/>
        <dbReference type="Rhea" id="RHEA-COMP:17340"/>
        <dbReference type="ChEBI" id="CHEBI:33019"/>
        <dbReference type="ChEBI" id="CHEBI:61560"/>
        <dbReference type="ChEBI" id="CHEBI:173112"/>
        <dbReference type="EC" id="2.7.7.7"/>
    </reaction>
</comment>
<dbReference type="EMBL" id="CP038231">
    <property type="protein sequence ID" value="QDH14433.1"/>
    <property type="molecule type" value="Genomic_DNA"/>
</dbReference>
<dbReference type="Gene3D" id="3.40.50.1010">
    <property type="entry name" value="5'-nuclease"/>
    <property type="match status" value="1"/>
</dbReference>
<dbReference type="PROSITE" id="PS00447">
    <property type="entry name" value="DNA_POLYMERASE_A"/>
    <property type="match status" value="1"/>
</dbReference>
<comment type="similarity">
    <text evidence="1 17">Belongs to the DNA polymerase type-A family.</text>
</comment>
<dbReference type="NCBIfam" id="NF004397">
    <property type="entry name" value="PRK05755.1"/>
    <property type="match status" value="1"/>
</dbReference>
<dbReference type="Pfam" id="PF00476">
    <property type="entry name" value="DNA_pol_A"/>
    <property type="match status" value="1"/>
</dbReference>
<keyword evidence="10" id="KW-0378">Hydrolase</keyword>
<dbReference type="GO" id="GO:0008408">
    <property type="term" value="F:3'-5' exonuclease activity"/>
    <property type="evidence" value="ECO:0007669"/>
    <property type="project" value="InterPro"/>
</dbReference>
<feature type="domain" description="3'-5' exonuclease" evidence="19">
    <location>
        <begin position="350"/>
        <end position="568"/>
    </location>
</feature>
<dbReference type="OrthoDB" id="9806424at2"/>
<dbReference type="CDD" id="cd09898">
    <property type="entry name" value="H3TH_53EXO"/>
    <property type="match status" value="1"/>
</dbReference>
<dbReference type="InterPro" id="IPR054690">
    <property type="entry name" value="DNA_polI_exonuclease"/>
</dbReference>
<dbReference type="InterPro" id="IPR019760">
    <property type="entry name" value="DNA-dir_DNA_pol_A_CS"/>
</dbReference>
<dbReference type="Gene3D" id="1.10.150.20">
    <property type="entry name" value="5' to 3' exonuclease, C-terminal subdomain"/>
    <property type="match status" value="2"/>
</dbReference>
<dbReference type="InterPro" id="IPR043502">
    <property type="entry name" value="DNA/RNA_pol_sf"/>
</dbReference>
<keyword evidence="7 17" id="KW-0235">DNA replication</keyword>
<dbReference type="Gene3D" id="1.20.1060.10">
    <property type="entry name" value="Taq DNA Polymerase, Chain T, domain 4"/>
    <property type="match status" value="1"/>
</dbReference>
<dbReference type="GO" id="GO:0008409">
    <property type="term" value="F:5'-3' exonuclease activity"/>
    <property type="evidence" value="ECO:0007669"/>
    <property type="project" value="InterPro"/>
</dbReference>
<organism evidence="22 23">
    <name type="scientific">Formicincola oecophyllae</name>
    <dbReference type="NCBI Taxonomy" id="2558361"/>
    <lineage>
        <taxon>Bacteria</taxon>
        <taxon>Pseudomonadati</taxon>
        <taxon>Pseudomonadota</taxon>
        <taxon>Alphaproteobacteria</taxon>
        <taxon>Acetobacterales</taxon>
        <taxon>Acetobacteraceae</taxon>
        <taxon>Formicincola</taxon>
    </lineage>
</organism>
<dbReference type="SMART" id="SM00474">
    <property type="entry name" value="35EXOc"/>
    <property type="match status" value="1"/>
</dbReference>
<keyword evidence="8" id="KW-0540">Nuclease</keyword>
<evidence type="ECO:0000256" key="12">
    <source>
        <dbReference type="ARBA" id="ARBA00022932"/>
    </source>
</evidence>
<keyword evidence="23" id="KW-1185">Reference proteome</keyword>
<evidence type="ECO:0000256" key="18">
    <source>
        <dbReference type="SAM" id="MobiDB-lite"/>
    </source>
</evidence>
<dbReference type="SMART" id="SM00279">
    <property type="entry name" value="HhH2"/>
    <property type="match status" value="1"/>
</dbReference>
<evidence type="ECO:0000256" key="4">
    <source>
        <dbReference type="ARBA" id="ARBA00020311"/>
    </source>
</evidence>
<evidence type="ECO:0000256" key="11">
    <source>
        <dbReference type="ARBA" id="ARBA00022839"/>
    </source>
</evidence>
<evidence type="ECO:0000256" key="1">
    <source>
        <dbReference type="ARBA" id="ARBA00007705"/>
    </source>
</evidence>
<dbReference type="InterPro" id="IPR002298">
    <property type="entry name" value="DNA_polymerase_A"/>
</dbReference>
<dbReference type="CDD" id="cd08637">
    <property type="entry name" value="DNA_pol_A_pol_I_C"/>
    <property type="match status" value="1"/>
</dbReference>
<dbReference type="FunFam" id="1.10.150.20:FF:000003">
    <property type="entry name" value="DNA polymerase I"/>
    <property type="match status" value="1"/>
</dbReference>
<keyword evidence="5 17" id="KW-0808">Transferase</keyword>
<dbReference type="InterPro" id="IPR036397">
    <property type="entry name" value="RNaseH_sf"/>
</dbReference>
<dbReference type="InterPro" id="IPR036279">
    <property type="entry name" value="5-3_exonuclease_C_sf"/>
</dbReference>
<dbReference type="GO" id="GO:0006261">
    <property type="term" value="P:DNA-templated DNA replication"/>
    <property type="evidence" value="ECO:0007669"/>
    <property type="project" value="UniProtKB-UniRule"/>
</dbReference>
<reference evidence="22 23" key="1">
    <citation type="submission" date="2019-03" db="EMBL/GenBank/DDBJ databases">
        <title>The complete genome sequence of Swingsia_sp. F3b2 LMG30590(T).</title>
        <authorList>
            <person name="Chua K.-O."/>
            <person name="Chan K.-G."/>
            <person name="See-Too W.-S."/>
        </authorList>
    </citation>
    <scope>NUCLEOTIDE SEQUENCE [LARGE SCALE GENOMIC DNA]</scope>
    <source>
        <strain evidence="22 23">F3b2</strain>
    </source>
</reference>
<dbReference type="Gene3D" id="3.30.70.370">
    <property type="match status" value="1"/>
</dbReference>
<dbReference type="InterPro" id="IPR001098">
    <property type="entry name" value="DNA-dir_DNA_pol_A_palm_dom"/>
</dbReference>